<keyword evidence="1" id="KW-0732">Signal</keyword>
<evidence type="ECO:0000256" key="1">
    <source>
        <dbReference type="SAM" id="SignalP"/>
    </source>
</evidence>
<name>D2R691_PIRSD</name>
<dbReference type="eggNOG" id="ENOG50305GB">
    <property type="taxonomic scope" value="Bacteria"/>
</dbReference>
<evidence type="ECO:0008006" key="4">
    <source>
        <dbReference type="Google" id="ProtNLM"/>
    </source>
</evidence>
<dbReference type="EMBL" id="CP001848">
    <property type="protein sequence ID" value="ADB15469.1"/>
    <property type="molecule type" value="Genomic_DNA"/>
</dbReference>
<dbReference type="InterPro" id="IPR011473">
    <property type="entry name" value="DUF1579"/>
</dbReference>
<dbReference type="AlphaFoldDB" id="D2R691"/>
<gene>
    <name evidence="2" type="ordered locus">Psta_0784</name>
</gene>
<protein>
    <recommendedName>
        <fullName evidence="4">DUF1579 domain-containing protein</fullName>
    </recommendedName>
</protein>
<proteinExistence type="predicted"/>
<dbReference type="Proteomes" id="UP000001887">
    <property type="component" value="Chromosome"/>
</dbReference>
<dbReference type="STRING" id="530564.Psta_0784"/>
<dbReference type="HOGENOM" id="CLU_112398_1_0_0"/>
<organism evidence="2 3">
    <name type="scientific">Pirellula staleyi (strain ATCC 27377 / DSM 6068 / ICPB 4128)</name>
    <name type="common">Pirella staleyi</name>
    <dbReference type="NCBI Taxonomy" id="530564"/>
    <lineage>
        <taxon>Bacteria</taxon>
        <taxon>Pseudomonadati</taxon>
        <taxon>Planctomycetota</taxon>
        <taxon>Planctomycetia</taxon>
        <taxon>Pirellulales</taxon>
        <taxon>Pirellulaceae</taxon>
        <taxon>Pirellula</taxon>
    </lineage>
</organism>
<dbReference type="Pfam" id="PF07617">
    <property type="entry name" value="DUF1579"/>
    <property type="match status" value="1"/>
</dbReference>
<dbReference type="OrthoDB" id="512336at2"/>
<feature type="signal peptide" evidence="1">
    <location>
        <begin position="1"/>
        <end position="23"/>
    </location>
</feature>
<accession>D2R691</accession>
<evidence type="ECO:0000313" key="3">
    <source>
        <dbReference type="Proteomes" id="UP000001887"/>
    </source>
</evidence>
<keyword evidence="3" id="KW-1185">Reference proteome</keyword>
<feature type="chain" id="PRO_5003036070" description="DUF1579 domain-containing protein" evidence="1">
    <location>
        <begin position="24"/>
        <end position="187"/>
    </location>
</feature>
<evidence type="ECO:0000313" key="2">
    <source>
        <dbReference type="EMBL" id="ADB15469.1"/>
    </source>
</evidence>
<sequence precursor="true">MSRYFAAALLTLLGTSLVASLLAAEPAPPAPVALPEHAFLKNFVGTWEGTNECKLGPDDTTKCQASLTARLLGEHWMVADVTCSMPEGKMTGLLTLGYDPAKKKYVGTWVDSAFNHLWKYEGEVDKSGKKLSLYAEGPNFMAEGKTAKFVDIYEFVSADEVHATSKMQMEDGTWFTMMTGVSKRVKK</sequence>
<dbReference type="KEGG" id="psl:Psta_0784"/>
<reference evidence="2 3" key="1">
    <citation type="journal article" date="2009" name="Stand. Genomic Sci.">
        <title>Complete genome sequence of Pirellula staleyi type strain (ATCC 27377).</title>
        <authorList>
            <person name="Clum A."/>
            <person name="Tindall B.J."/>
            <person name="Sikorski J."/>
            <person name="Ivanova N."/>
            <person name="Mavrommatis K."/>
            <person name="Lucas S."/>
            <person name="Glavina del Rio T."/>
            <person name="Nolan M."/>
            <person name="Chen F."/>
            <person name="Tice H."/>
            <person name="Pitluck S."/>
            <person name="Cheng J.F."/>
            <person name="Chertkov O."/>
            <person name="Brettin T."/>
            <person name="Han C."/>
            <person name="Detter J.C."/>
            <person name="Kuske C."/>
            <person name="Bruce D."/>
            <person name="Goodwin L."/>
            <person name="Ovchinikova G."/>
            <person name="Pati A."/>
            <person name="Mikhailova N."/>
            <person name="Chen A."/>
            <person name="Palaniappan K."/>
            <person name="Land M."/>
            <person name="Hauser L."/>
            <person name="Chang Y.J."/>
            <person name="Jeffries C.D."/>
            <person name="Chain P."/>
            <person name="Rohde M."/>
            <person name="Goker M."/>
            <person name="Bristow J."/>
            <person name="Eisen J.A."/>
            <person name="Markowitz V."/>
            <person name="Hugenholtz P."/>
            <person name="Kyrpides N.C."/>
            <person name="Klenk H.P."/>
            <person name="Lapidus A."/>
        </authorList>
    </citation>
    <scope>NUCLEOTIDE SEQUENCE [LARGE SCALE GENOMIC DNA]</scope>
    <source>
        <strain evidence="3">ATCC 27377 / DSM 6068 / ICPB 4128</strain>
    </source>
</reference>